<feature type="compositionally biased region" description="Pro residues" evidence="4">
    <location>
        <begin position="247"/>
        <end position="262"/>
    </location>
</feature>
<feature type="domain" description="Olfactomedin-like" evidence="6">
    <location>
        <begin position="318"/>
        <end position="563"/>
    </location>
</feature>
<evidence type="ECO:0000256" key="4">
    <source>
        <dbReference type="SAM" id="MobiDB-lite"/>
    </source>
</evidence>
<evidence type="ECO:0000313" key="8">
    <source>
        <dbReference type="Proteomes" id="UP001162483"/>
    </source>
</evidence>
<protein>
    <recommendedName>
        <fullName evidence="6">Olfactomedin-like domain-containing protein</fullName>
    </recommendedName>
</protein>
<dbReference type="SUPFAM" id="SSF101898">
    <property type="entry name" value="NHL repeat"/>
    <property type="match status" value="1"/>
</dbReference>
<feature type="transmembrane region" description="Helical" evidence="5">
    <location>
        <begin position="20"/>
        <end position="45"/>
    </location>
</feature>
<dbReference type="Pfam" id="PF01391">
    <property type="entry name" value="Collagen"/>
    <property type="match status" value="1"/>
</dbReference>
<feature type="region of interest" description="Disordered" evidence="4">
    <location>
        <begin position="84"/>
        <end position="104"/>
    </location>
</feature>
<comment type="caution">
    <text evidence="3">Lacks conserved residue(s) required for the propagation of feature annotation.</text>
</comment>
<sequence length="565" mass="62162">MGTQRAVTLLACSEKDRCSAALRGVIAILIIFTVLNVGGTLFILLQWKDIASRVKLLESYQRPSQEDLLTSHLTQLISEVTTHDNEQPETFISRNKRSHRRRPQESYIRAENDDMLMMMTYSMVPVRVMLDLCNSTRGICLTGPPGPPGPPGVDGMDGMPGYNGTDGLHGLPGSKGESGDTGKRGKIGKAGMNGEPGSNGEKGDPGEIGPPGKDAMPGKRGEKGEKGDKGDTSNDIFSEGMKGEMGPPGPPGLPGPPGPMGPPGRKKIKSEKLTETFSSKCTGESCAIPNDDTMVGKSNGKSNDQPLKQEVVYVPSADCTIKAIDNPTTVAKAKETFGAWMMDVSNWTTDDRIWIAGHFSGLIVKEYENVTALQNDSYKTMKLRWFYHGCGHLVYDKSLYYHKGGSNKIVRYELETESFETLSIDNAAYHNRSYLFSNSKSYFKLAADEKDIWIIYSSELDKSIMVAHLDDKTFSVTQHINTTYPKSKAGNAFITCGILYVTDTKDLRVTFAFDLLKQKAVNASFDLRSSTSVLAMLSYNPRDKKLYAWEEGRLMLYPVHFVSNT</sequence>
<dbReference type="Pfam" id="PF02191">
    <property type="entry name" value="OLF"/>
    <property type="match status" value="1"/>
</dbReference>
<evidence type="ECO:0000313" key="7">
    <source>
        <dbReference type="EMBL" id="CAI9548855.1"/>
    </source>
</evidence>
<keyword evidence="5" id="KW-0812">Transmembrane</keyword>
<evidence type="ECO:0000256" key="1">
    <source>
        <dbReference type="ARBA" id="ARBA00004613"/>
    </source>
</evidence>
<name>A0ABN9BMG0_9NEOB</name>
<keyword evidence="5" id="KW-1133">Transmembrane helix</keyword>
<accession>A0ABN9BMG0</accession>
<dbReference type="PANTHER" id="PTHR23192:SF85">
    <property type="entry name" value="GLIOMEDIN"/>
    <property type="match status" value="1"/>
</dbReference>
<evidence type="ECO:0000256" key="3">
    <source>
        <dbReference type="PROSITE-ProRule" id="PRU00446"/>
    </source>
</evidence>
<dbReference type="PANTHER" id="PTHR23192">
    <property type="entry name" value="OLFACTOMEDIN-RELATED"/>
    <property type="match status" value="1"/>
</dbReference>
<organism evidence="7 8">
    <name type="scientific">Staurois parvus</name>
    <dbReference type="NCBI Taxonomy" id="386267"/>
    <lineage>
        <taxon>Eukaryota</taxon>
        <taxon>Metazoa</taxon>
        <taxon>Chordata</taxon>
        <taxon>Craniata</taxon>
        <taxon>Vertebrata</taxon>
        <taxon>Euteleostomi</taxon>
        <taxon>Amphibia</taxon>
        <taxon>Batrachia</taxon>
        <taxon>Anura</taxon>
        <taxon>Neobatrachia</taxon>
        <taxon>Ranoidea</taxon>
        <taxon>Ranidae</taxon>
        <taxon>Staurois</taxon>
    </lineage>
</organism>
<reference evidence="7" key="1">
    <citation type="submission" date="2023-05" db="EMBL/GenBank/DDBJ databases">
        <authorList>
            <person name="Stuckert A."/>
        </authorList>
    </citation>
    <scope>NUCLEOTIDE SEQUENCE</scope>
</reference>
<dbReference type="InterPro" id="IPR008160">
    <property type="entry name" value="Collagen"/>
</dbReference>
<evidence type="ECO:0000259" key="6">
    <source>
        <dbReference type="PROSITE" id="PS51132"/>
    </source>
</evidence>
<dbReference type="InterPro" id="IPR003112">
    <property type="entry name" value="Olfac-like_dom"/>
</dbReference>
<comment type="subcellular location">
    <subcellularLocation>
        <location evidence="1">Secreted</location>
    </subcellularLocation>
</comment>
<feature type="region of interest" description="Disordered" evidence="4">
    <location>
        <begin position="143"/>
        <end position="267"/>
    </location>
</feature>
<dbReference type="InterPro" id="IPR050605">
    <property type="entry name" value="Olfactomedin-like_domain"/>
</dbReference>
<proteinExistence type="predicted"/>
<feature type="compositionally biased region" description="Basic and acidic residues" evidence="4">
    <location>
        <begin position="216"/>
        <end position="232"/>
    </location>
</feature>
<keyword evidence="8" id="KW-1185">Reference proteome</keyword>
<evidence type="ECO:0000256" key="5">
    <source>
        <dbReference type="SAM" id="Phobius"/>
    </source>
</evidence>
<comment type="caution">
    <text evidence="7">The sequence shown here is derived from an EMBL/GenBank/DDBJ whole genome shotgun (WGS) entry which is preliminary data.</text>
</comment>
<dbReference type="SMART" id="SM00284">
    <property type="entry name" value="OLF"/>
    <property type="match status" value="1"/>
</dbReference>
<keyword evidence="5" id="KW-0472">Membrane</keyword>
<dbReference type="PROSITE" id="PS51132">
    <property type="entry name" value="OLF"/>
    <property type="match status" value="1"/>
</dbReference>
<evidence type="ECO:0000256" key="2">
    <source>
        <dbReference type="ARBA" id="ARBA00022525"/>
    </source>
</evidence>
<dbReference type="Proteomes" id="UP001162483">
    <property type="component" value="Unassembled WGS sequence"/>
</dbReference>
<gene>
    <name evidence="7" type="ORF">SPARVUS_LOCUS3230440</name>
</gene>
<keyword evidence="2" id="KW-0964">Secreted</keyword>
<dbReference type="EMBL" id="CATNWA010004868">
    <property type="protein sequence ID" value="CAI9548855.1"/>
    <property type="molecule type" value="Genomic_DNA"/>
</dbReference>